<keyword evidence="4" id="KW-0378">Hydrolase</keyword>
<evidence type="ECO:0000259" key="7">
    <source>
        <dbReference type="PROSITE" id="PS51462"/>
    </source>
</evidence>
<accession>A0A3D9UKH0</accession>
<comment type="caution">
    <text evidence="8">The sequence shown here is derived from an EMBL/GenBank/DDBJ whole genome shotgun (WGS) entry which is preliminary data.</text>
</comment>
<evidence type="ECO:0000313" key="8">
    <source>
        <dbReference type="EMBL" id="REF29948.1"/>
    </source>
</evidence>
<dbReference type="OrthoDB" id="7183442at2"/>
<dbReference type="CDD" id="cd18870">
    <property type="entry name" value="NUDIX_AcylCoAdiphos_Nudt19"/>
    <property type="match status" value="1"/>
</dbReference>
<evidence type="ECO:0000313" key="9">
    <source>
        <dbReference type="Proteomes" id="UP000256253"/>
    </source>
</evidence>
<comment type="cofactor">
    <cofactor evidence="1">
        <name>Mn(2+)</name>
        <dbReference type="ChEBI" id="CHEBI:29035"/>
    </cofactor>
</comment>
<dbReference type="InterPro" id="IPR015797">
    <property type="entry name" value="NUDIX_hydrolase-like_dom_sf"/>
</dbReference>
<organism evidence="8 9">
    <name type="scientific">Calidifontibacter indicus</name>
    <dbReference type="NCBI Taxonomy" id="419650"/>
    <lineage>
        <taxon>Bacteria</taxon>
        <taxon>Bacillati</taxon>
        <taxon>Actinomycetota</taxon>
        <taxon>Actinomycetes</taxon>
        <taxon>Micrococcales</taxon>
        <taxon>Dermacoccaceae</taxon>
        <taxon>Calidifontibacter</taxon>
    </lineage>
</organism>
<gene>
    <name evidence="8" type="ORF">DFJ65_0937</name>
</gene>
<dbReference type="PANTHER" id="PTHR12318:SF0">
    <property type="entry name" value="ACYL-COENZYME A DIPHOSPHATASE NUDT19"/>
    <property type="match status" value="1"/>
</dbReference>
<evidence type="ECO:0000256" key="6">
    <source>
        <dbReference type="ARBA" id="ARBA00023211"/>
    </source>
</evidence>
<dbReference type="EMBL" id="QTUA01000001">
    <property type="protein sequence ID" value="REF29948.1"/>
    <property type="molecule type" value="Genomic_DNA"/>
</dbReference>
<protein>
    <recommendedName>
        <fullName evidence="7">Nudix hydrolase domain-containing protein</fullName>
    </recommendedName>
</protein>
<reference evidence="8 9" key="1">
    <citation type="submission" date="2018-08" db="EMBL/GenBank/DDBJ databases">
        <title>Sequencing the genomes of 1000 actinobacteria strains.</title>
        <authorList>
            <person name="Klenk H.-P."/>
        </authorList>
    </citation>
    <scope>NUCLEOTIDE SEQUENCE [LARGE SCALE GENOMIC DNA]</scope>
    <source>
        <strain evidence="8 9">DSM 22967</strain>
    </source>
</reference>
<evidence type="ECO:0000256" key="1">
    <source>
        <dbReference type="ARBA" id="ARBA00001936"/>
    </source>
</evidence>
<dbReference type="SUPFAM" id="SSF55811">
    <property type="entry name" value="Nudix"/>
    <property type="match status" value="1"/>
</dbReference>
<dbReference type="Gene3D" id="3.90.79.10">
    <property type="entry name" value="Nucleoside Triphosphate Pyrophosphohydrolase"/>
    <property type="match status" value="1"/>
</dbReference>
<name>A0A3D9UKH0_9MICO</name>
<dbReference type="PANTHER" id="PTHR12318">
    <property type="entry name" value="TESTOSTERONE-REGULATED PROTEIN RP2"/>
    <property type="match status" value="1"/>
</dbReference>
<feature type="domain" description="Nudix hydrolase" evidence="7">
    <location>
        <begin position="34"/>
        <end position="238"/>
    </location>
</feature>
<dbReference type="InterPro" id="IPR000086">
    <property type="entry name" value="NUDIX_hydrolase_dom"/>
</dbReference>
<keyword evidence="9" id="KW-1185">Reference proteome</keyword>
<dbReference type="GO" id="GO:0016818">
    <property type="term" value="F:hydrolase activity, acting on acid anhydrides, in phosphorus-containing anhydrides"/>
    <property type="evidence" value="ECO:0007669"/>
    <property type="project" value="InterPro"/>
</dbReference>
<dbReference type="Proteomes" id="UP000256253">
    <property type="component" value="Unassembled WGS sequence"/>
</dbReference>
<evidence type="ECO:0000256" key="5">
    <source>
        <dbReference type="ARBA" id="ARBA00022842"/>
    </source>
</evidence>
<evidence type="ECO:0000256" key="3">
    <source>
        <dbReference type="ARBA" id="ARBA00022723"/>
    </source>
</evidence>
<keyword evidence="5" id="KW-0460">Magnesium</keyword>
<comment type="cofactor">
    <cofactor evidence="2">
        <name>Mg(2+)</name>
        <dbReference type="ChEBI" id="CHEBI:18420"/>
    </cofactor>
</comment>
<proteinExistence type="predicted"/>
<dbReference type="GO" id="GO:0046872">
    <property type="term" value="F:metal ion binding"/>
    <property type="evidence" value="ECO:0007669"/>
    <property type="project" value="UniProtKB-KW"/>
</dbReference>
<dbReference type="InterPro" id="IPR039121">
    <property type="entry name" value="NUDT19"/>
</dbReference>
<dbReference type="AlphaFoldDB" id="A0A3D9UKH0"/>
<sequence length="281" mass="30947">MSEPRVVERIFAPAGKLGPSAQQWVEHGSPTGVTPRRAATVMLLRDAADGVEVFMMRRVSTMAFAPSMWVFPGGGVDDRDSHVLPHWAGPSPAEWAQRLGEPEDIATALVVAAAREVFEESGVLLAGRGDDALVAPDEHPERAADRAALLARQVSFAELLAQRGMTLRTDLLQAQDHWITPEFEPRRYDTWFFAALMPADQHADDDTTESDVSRWVRPAQLLADLRAGDAVMLPPTELQLERIARAPDANSMVEHRPPLMTVMPVPEMGPDGVQLRVSYFD</sequence>
<dbReference type="RefSeq" id="WP_115922014.1">
    <property type="nucleotide sequence ID" value="NZ_QTUA01000001.1"/>
</dbReference>
<evidence type="ECO:0000256" key="2">
    <source>
        <dbReference type="ARBA" id="ARBA00001946"/>
    </source>
</evidence>
<evidence type="ECO:0000256" key="4">
    <source>
        <dbReference type="ARBA" id="ARBA00022801"/>
    </source>
</evidence>
<keyword evidence="3" id="KW-0479">Metal-binding</keyword>
<dbReference type="PROSITE" id="PS51462">
    <property type="entry name" value="NUDIX"/>
    <property type="match status" value="1"/>
</dbReference>
<keyword evidence="6" id="KW-0464">Manganese</keyword>